<keyword evidence="17" id="KW-0482">Metalloprotease</keyword>
<accession>A0A9C6E0G2</accession>
<evidence type="ECO:0000256" key="9">
    <source>
        <dbReference type="ARBA" id="ARBA00022622"/>
    </source>
</evidence>
<dbReference type="GO" id="GO:0008270">
    <property type="term" value="F:zinc ion binding"/>
    <property type="evidence" value="ECO:0007669"/>
    <property type="project" value="InterPro"/>
</dbReference>
<dbReference type="FunFam" id="1.10.390.10:FF:000006">
    <property type="entry name" value="Puromycin-sensitive aminopeptidase"/>
    <property type="match status" value="1"/>
</dbReference>
<dbReference type="Gene3D" id="1.10.390.10">
    <property type="entry name" value="Neutral Protease Domain 2"/>
    <property type="match status" value="1"/>
</dbReference>
<feature type="binding site" evidence="23">
    <location>
        <position position="130"/>
    </location>
    <ligand>
        <name>Zn(2+)</name>
        <dbReference type="ChEBI" id="CHEBI:29105"/>
        <note>catalytic</note>
    </ligand>
</feature>
<dbReference type="FunFam" id="2.60.40.1910:FF:000003">
    <property type="entry name" value="Aminopeptidase"/>
    <property type="match status" value="1"/>
</dbReference>
<gene>
    <name evidence="28" type="primary">LOC119643901</name>
</gene>
<dbReference type="RefSeq" id="XP_037899330.1">
    <property type="nucleotide sequence ID" value="XM_038043402.1"/>
</dbReference>
<dbReference type="InterPro" id="IPR034016">
    <property type="entry name" value="M1_APN-typ"/>
</dbReference>
<evidence type="ECO:0000256" key="7">
    <source>
        <dbReference type="ARBA" id="ARBA00022438"/>
    </source>
</evidence>
<keyword evidence="14 23" id="KW-0862">Zinc</keyword>
<evidence type="ECO:0000256" key="4">
    <source>
        <dbReference type="ARBA" id="ARBA00010136"/>
    </source>
</evidence>
<evidence type="ECO:0000256" key="18">
    <source>
        <dbReference type="ARBA" id="ARBA00023136"/>
    </source>
</evidence>
<evidence type="ECO:0000256" key="5">
    <source>
        <dbReference type="ARBA" id="ARBA00011748"/>
    </source>
</evidence>
<dbReference type="InterPro" id="IPR027268">
    <property type="entry name" value="Peptidase_M4/M1_CTD_sf"/>
</dbReference>
<dbReference type="GO" id="GO:0005615">
    <property type="term" value="C:extracellular space"/>
    <property type="evidence" value="ECO:0007669"/>
    <property type="project" value="TreeGrafter"/>
</dbReference>
<dbReference type="PRINTS" id="PR00756">
    <property type="entry name" value="ALADIPTASE"/>
</dbReference>
<dbReference type="KEGG" id="gfs:119643901"/>
<evidence type="ECO:0000256" key="11">
    <source>
        <dbReference type="ARBA" id="ARBA00022692"/>
    </source>
</evidence>
<feature type="binding site" evidence="23">
    <location>
        <position position="111"/>
    </location>
    <ligand>
        <name>Zn(2+)</name>
        <dbReference type="ChEBI" id="CHEBI:29105"/>
        <note>catalytic</note>
    </ligand>
</feature>
<dbReference type="SUPFAM" id="SSF55486">
    <property type="entry name" value="Metalloproteases ('zincins'), catalytic domain"/>
    <property type="match status" value="1"/>
</dbReference>
<keyword evidence="10" id="KW-0645">Protease</keyword>
<dbReference type="GO" id="GO:0042277">
    <property type="term" value="F:peptide binding"/>
    <property type="evidence" value="ECO:0007669"/>
    <property type="project" value="TreeGrafter"/>
</dbReference>
<proteinExistence type="inferred from homology"/>
<comment type="similarity">
    <text evidence="4">Belongs to the peptidase M1 family.</text>
</comment>
<evidence type="ECO:0000256" key="19">
    <source>
        <dbReference type="ARBA" id="ARBA00023157"/>
    </source>
</evidence>
<evidence type="ECO:0000256" key="13">
    <source>
        <dbReference type="ARBA" id="ARBA00022801"/>
    </source>
</evidence>
<evidence type="ECO:0000259" key="26">
    <source>
        <dbReference type="Pfam" id="PF11838"/>
    </source>
</evidence>
<keyword evidence="21" id="KW-0449">Lipoprotein</keyword>
<dbReference type="GO" id="GO:0098552">
    <property type="term" value="C:side of membrane"/>
    <property type="evidence" value="ECO:0007669"/>
    <property type="project" value="UniProtKB-KW"/>
</dbReference>
<evidence type="ECO:0000256" key="22">
    <source>
        <dbReference type="PIRSR" id="PIRSR634016-1"/>
    </source>
</evidence>
<name>A0A9C6E0G2_9MUSC</name>
<dbReference type="InterPro" id="IPR001930">
    <property type="entry name" value="Peptidase_M1"/>
</dbReference>
<comment type="subunit">
    <text evidence="5">Homodimer; disulfide-linked.</text>
</comment>
<evidence type="ECO:0000256" key="12">
    <source>
        <dbReference type="ARBA" id="ARBA00022723"/>
    </source>
</evidence>
<comment type="cofactor">
    <cofactor evidence="23">
        <name>Zn(2+)</name>
        <dbReference type="ChEBI" id="CHEBI:29105"/>
    </cofactor>
    <text evidence="23">Binds 1 zinc ion per subunit.</text>
</comment>
<dbReference type="Gene3D" id="1.25.50.20">
    <property type="match status" value="1"/>
</dbReference>
<dbReference type="EC" id="3.4.11.7" evidence="6"/>
<evidence type="ECO:0000313" key="28">
    <source>
        <dbReference type="RefSeq" id="XP_037899330.1"/>
    </source>
</evidence>
<evidence type="ECO:0000256" key="14">
    <source>
        <dbReference type="ARBA" id="ARBA00022833"/>
    </source>
</evidence>
<comment type="catalytic activity">
    <reaction evidence="1">
        <text>Release of N-terminal glutamate (and to a lesser extent aspartate) from a peptide.</text>
        <dbReference type="EC" id="3.4.11.7"/>
    </reaction>
</comment>
<evidence type="ECO:0000256" key="23">
    <source>
        <dbReference type="PIRSR" id="PIRSR634016-3"/>
    </source>
</evidence>
<sequence length="674" mass="78627">SDFDHKSVSIETNGIGKNFEMRAFATPEQVDKIQFALEVGKAVIEYYINYFQIEYPLPKLDMAAIPDFVSGAMEHWGLVTYRETALLYDEIVSSTENKQRIASVIAHEFAHMWFGNLVTMMWWNDLWLNEGFAKYIENKGVEAKFPEWGMQDQFVTKTLHEALSLDGTLAAHPIIQTVTNPDQITEIFDTITYSKGASIIRMLEDFLGPENFQRAVTNYLNKFKYRNAVTDDFLTEIDNLNLGIDVKTIMGTWTEQMGLPVVNVEQLDAVTWRLTQKRFFSNPQDYDGVYDDSPFDYKWSIPITYKTSADNRVQREWFSYDQNEVVIILPQKVEWIKFNYDQVGYYRVNYPAEMWRTLASKLSETPTTFSVTDRACLLNDAFSLADSTQLKYDLALDMTKYLIEETDFVPWSVAAGKLTSLRRVLMFTNSSEQFSDYARDLIKPIYLTVGWNADPSDDHLNNRLRVVVLSSACSVGLPDCLTEASKRFKEWIKNPAQLPHPDIRNTVYYYGMMETNSEDYWHQMWQLFVAEKDANEKSNLMYGLAGIQKPLIIRRYVELAWNEYYVRRQDYLTCIQYIVSNPVGESIVWDYVREHWPDLEKRFGLNERTVGNMILSVTERFSTATKLEEIKNFFERYPEVAGGVSVRRVLEIVNTNIAWLETNLKIIRYWLRNF</sequence>
<evidence type="ECO:0000256" key="15">
    <source>
        <dbReference type="ARBA" id="ARBA00022837"/>
    </source>
</evidence>
<dbReference type="GO" id="GO:0004230">
    <property type="term" value="F:glutamyl aminopeptidase activity"/>
    <property type="evidence" value="ECO:0007669"/>
    <property type="project" value="UniProtKB-EC"/>
</dbReference>
<keyword evidence="15" id="KW-0106">Calcium</keyword>
<evidence type="ECO:0000256" key="3">
    <source>
        <dbReference type="ARBA" id="ARBA00004609"/>
    </source>
</evidence>
<keyword evidence="13" id="KW-0378">Hydrolase</keyword>
<feature type="binding site" evidence="23">
    <location>
        <position position="107"/>
    </location>
    <ligand>
        <name>Zn(2+)</name>
        <dbReference type="ChEBI" id="CHEBI:29105"/>
        <note>catalytic</note>
    </ligand>
</feature>
<dbReference type="GO" id="GO:0043171">
    <property type="term" value="P:peptide catabolic process"/>
    <property type="evidence" value="ECO:0007669"/>
    <property type="project" value="TreeGrafter"/>
</dbReference>
<keyword evidence="7" id="KW-0031">Aminopeptidase</keyword>
<evidence type="ECO:0000256" key="24">
    <source>
        <dbReference type="PIRSR" id="PIRSR634016-4"/>
    </source>
</evidence>
<dbReference type="GO" id="GO:0005886">
    <property type="term" value="C:plasma membrane"/>
    <property type="evidence" value="ECO:0007669"/>
    <property type="project" value="UniProtKB-SubCell"/>
</dbReference>
<dbReference type="InterPro" id="IPR024571">
    <property type="entry name" value="ERAP1-like_C_dom"/>
</dbReference>
<keyword evidence="16" id="KW-1133">Transmembrane helix</keyword>
<dbReference type="Gene3D" id="2.60.40.1910">
    <property type="match status" value="1"/>
</dbReference>
<evidence type="ECO:0000256" key="20">
    <source>
        <dbReference type="ARBA" id="ARBA00023180"/>
    </source>
</evidence>
<feature type="domain" description="ERAP1-like C-terminal" evidence="26">
    <location>
        <begin position="335"/>
        <end position="653"/>
    </location>
</feature>
<evidence type="ECO:0000256" key="10">
    <source>
        <dbReference type="ARBA" id="ARBA00022670"/>
    </source>
</evidence>
<dbReference type="PANTHER" id="PTHR11533">
    <property type="entry name" value="PROTEASE M1 ZINC METALLOPROTEASE"/>
    <property type="match status" value="1"/>
</dbReference>
<feature type="domain" description="Peptidase M1 membrane alanine aminopeptidase" evidence="25">
    <location>
        <begin position="35"/>
        <end position="253"/>
    </location>
</feature>
<keyword evidence="8" id="KW-1003">Cell membrane</keyword>
<protein>
    <recommendedName>
        <fullName evidence="6">glutamyl aminopeptidase</fullName>
        <ecNumber evidence="6">3.4.11.7</ecNumber>
    </recommendedName>
</protein>
<dbReference type="FunFam" id="1.25.50.20:FF:000001">
    <property type="entry name" value="Aminopeptidase"/>
    <property type="match status" value="1"/>
</dbReference>
<keyword evidence="9" id="KW-0336">GPI-anchor</keyword>
<evidence type="ECO:0000259" key="25">
    <source>
        <dbReference type="Pfam" id="PF01433"/>
    </source>
</evidence>
<evidence type="ECO:0000256" key="2">
    <source>
        <dbReference type="ARBA" id="ARBA00004401"/>
    </source>
</evidence>
<dbReference type="Pfam" id="PF01433">
    <property type="entry name" value="Peptidase_M1"/>
    <property type="match status" value="1"/>
</dbReference>
<dbReference type="PANTHER" id="PTHR11533:SF276">
    <property type="entry name" value="GLUTAMYL AMINOPEPTIDASE"/>
    <property type="match status" value="1"/>
</dbReference>
<evidence type="ECO:0000256" key="21">
    <source>
        <dbReference type="ARBA" id="ARBA00023288"/>
    </source>
</evidence>
<reference evidence="28" key="1">
    <citation type="submission" date="2025-08" db="UniProtKB">
        <authorList>
            <consortium name="RefSeq"/>
        </authorList>
    </citation>
    <scope>IDENTIFICATION</scope>
    <source>
        <tissue evidence="28">Whole body pupa</tissue>
    </source>
</reference>
<feature type="non-terminal residue" evidence="28">
    <location>
        <position position="1"/>
    </location>
</feature>
<evidence type="ECO:0000313" key="27">
    <source>
        <dbReference type="Proteomes" id="UP000092443"/>
    </source>
</evidence>
<comment type="subcellular location">
    <subcellularLocation>
        <location evidence="3">Cell membrane</location>
        <topology evidence="3">Lipid-anchor</topology>
        <topology evidence="3">GPI-anchor</topology>
    </subcellularLocation>
    <subcellularLocation>
        <location evidence="2">Cell membrane</location>
        <topology evidence="2">Single-pass type II membrane protein</topology>
    </subcellularLocation>
</comment>
<feature type="site" description="Transition state stabilizer" evidence="24">
    <location>
        <position position="193"/>
    </location>
</feature>
<evidence type="ECO:0000256" key="1">
    <source>
        <dbReference type="ARBA" id="ARBA00001703"/>
    </source>
</evidence>
<dbReference type="GO" id="GO:0005737">
    <property type="term" value="C:cytoplasm"/>
    <property type="evidence" value="ECO:0007669"/>
    <property type="project" value="TreeGrafter"/>
</dbReference>
<dbReference type="Proteomes" id="UP000092443">
    <property type="component" value="Unplaced"/>
</dbReference>
<keyword evidence="18" id="KW-0472">Membrane</keyword>
<keyword evidence="11" id="KW-0812">Transmembrane</keyword>
<dbReference type="Pfam" id="PF11838">
    <property type="entry name" value="ERAP1_C"/>
    <property type="match status" value="1"/>
</dbReference>
<dbReference type="InterPro" id="IPR014782">
    <property type="entry name" value="Peptidase_M1_dom"/>
</dbReference>
<keyword evidence="20" id="KW-0325">Glycoprotein</keyword>
<dbReference type="AlphaFoldDB" id="A0A9C6E0G2"/>
<evidence type="ECO:0000256" key="17">
    <source>
        <dbReference type="ARBA" id="ARBA00023049"/>
    </source>
</evidence>
<organism evidence="27 28">
    <name type="scientific">Glossina fuscipes</name>
    <dbReference type="NCBI Taxonomy" id="7396"/>
    <lineage>
        <taxon>Eukaryota</taxon>
        <taxon>Metazoa</taxon>
        <taxon>Ecdysozoa</taxon>
        <taxon>Arthropoda</taxon>
        <taxon>Hexapoda</taxon>
        <taxon>Insecta</taxon>
        <taxon>Pterygota</taxon>
        <taxon>Neoptera</taxon>
        <taxon>Endopterygota</taxon>
        <taxon>Diptera</taxon>
        <taxon>Brachycera</taxon>
        <taxon>Muscomorpha</taxon>
        <taxon>Hippoboscoidea</taxon>
        <taxon>Glossinidae</taxon>
        <taxon>Glossina</taxon>
    </lineage>
</organism>
<keyword evidence="27" id="KW-1185">Reference proteome</keyword>
<keyword evidence="19" id="KW-1015">Disulfide bond</keyword>
<dbReference type="CDD" id="cd09601">
    <property type="entry name" value="M1_APN-Q_like"/>
    <property type="match status" value="1"/>
</dbReference>
<evidence type="ECO:0000256" key="6">
    <source>
        <dbReference type="ARBA" id="ARBA00012567"/>
    </source>
</evidence>
<dbReference type="GO" id="GO:0070006">
    <property type="term" value="F:metalloaminopeptidase activity"/>
    <property type="evidence" value="ECO:0007669"/>
    <property type="project" value="TreeGrafter"/>
</dbReference>
<dbReference type="GeneID" id="119643901"/>
<dbReference type="GO" id="GO:0006508">
    <property type="term" value="P:proteolysis"/>
    <property type="evidence" value="ECO:0007669"/>
    <property type="project" value="UniProtKB-KW"/>
</dbReference>
<feature type="active site" description="Proton acceptor" evidence="22">
    <location>
        <position position="108"/>
    </location>
</feature>
<evidence type="ECO:0000256" key="8">
    <source>
        <dbReference type="ARBA" id="ARBA00022475"/>
    </source>
</evidence>
<dbReference type="InterPro" id="IPR050344">
    <property type="entry name" value="Peptidase_M1_aminopeptidases"/>
</dbReference>
<evidence type="ECO:0000256" key="16">
    <source>
        <dbReference type="ARBA" id="ARBA00022989"/>
    </source>
</evidence>
<keyword evidence="12 23" id="KW-0479">Metal-binding</keyword>